<keyword evidence="4" id="KW-1185">Reference proteome</keyword>
<name>A0ABR3GYZ3_LOXSC</name>
<dbReference type="Proteomes" id="UP001549920">
    <property type="component" value="Unassembled WGS sequence"/>
</dbReference>
<dbReference type="InterPro" id="IPR000477">
    <property type="entry name" value="RT_dom"/>
</dbReference>
<evidence type="ECO:0000256" key="1">
    <source>
        <dbReference type="SAM" id="MobiDB-lite"/>
    </source>
</evidence>
<gene>
    <name evidence="3" type="ORF">ABMA27_016972</name>
</gene>
<feature type="region of interest" description="Disordered" evidence="1">
    <location>
        <begin position="36"/>
        <end position="57"/>
    </location>
</feature>
<protein>
    <recommendedName>
        <fullName evidence="2">Reverse transcriptase domain-containing protein</fullName>
    </recommendedName>
</protein>
<dbReference type="PROSITE" id="PS50878">
    <property type="entry name" value="RT_POL"/>
    <property type="match status" value="1"/>
</dbReference>
<evidence type="ECO:0000313" key="4">
    <source>
        <dbReference type="Proteomes" id="UP001549920"/>
    </source>
</evidence>
<reference evidence="3 4" key="1">
    <citation type="submission" date="2024-06" db="EMBL/GenBank/DDBJ databases">
        <title>A chromosome-level genome assembly of beet webworm, Loxostege sticticalis.</title>
        <authorList>
            <person name="Zhang Y."/>
        </authorList>
    </citation>
    <scope>NUCLEOTIDE SEQUENCE [LARGE SCALE GENOMIC DNA]</scope>
    <source>
        <strain evidence="3">AQ026</strain>
        <tissue evidence="3">Whole body</tissue>
    </source>
</reference>
<sequence length="752" mass="81802">MSPIFEAKVYEGDFRGAVRLLVSEDSIAHPGPETVAALQSKHPSPSRSLNFPPPPDRTYSPLTCTVEDVSRALGSFYNGSAAGLDGIRPSHLKELTSSSAAENGPRLMDGQLNKEVCPYLYGASLYALSKKDDGLRPIAVGSTLRRLSAKIACYAIKESMADYLQPHQLGFGTRQGCEGAIHAARSFVMDFNNADFVIIKLDIKNAFNSLERDVLLNEVKDIIPSLYPFLDQVYGTSSKLIFKDNLILSQVGDQQGDPLGPLIFSLAIHKAIINIQSPLNVWYLDDGTLGGEPEIVKQDSITLIPLLRDLGLEVNSAKCDFFPCSDGVASQFQDFLTVLPGLSFLSRASFELLGSPIFAEGIAESVEKQRRNLEFVNECLKFLNPHVALTLLRMCLGAPKFIYLLRTSPVWLFPALISAFDECLRSSVSGIINVSLNEVQWSQAALPIRHGGLGVRRVGDLGLPAFLSSGHAVVDHVAKILNTRESQVVPCIRVLICRRPWVQRSWDDIGVKCVMDCQLGGATGADLARLRAVSQPESGAWLQALPSPHFSTLLDDVSLRVAVALRLGCDVCEPYLCICGSRVEADGHHALSCRRCEGRFPRHHALNDIIRRALVSANIPCMEKRPDGLTLVPWEKGRCLLWDATCGSTYAACHLGRTTLAPGAAAETAALKKHIKYSALEAVYHFVPFAVETAGSWGSVAKSFVAEVGRRLRVRTNDPLSGSFLVQKLALAIQRGNAASVMGTFPPGLTLC</sequence>
<organism evidence="3 4">
    <name type="scientific">Loxostege sticticalis</name>
    <name type="common">Beet webworm moth</name>
    <dbReference type="NCBI Taxonomy" id="481309"/>
    <lineage>
        <taxon>Eukaryota</taxon>
        <taxon>Metazoa</taxon>
        <taxon>Ecdysozoa</taxon>
        <taxon>Arthropoda</taxon>
        <taxon>Hexapoda</taxon>
        <taxon>Insecta</taxon>
        <taxon>Pterygota</taxon>
        <taxon>Neoptera</taxon>
        <taxon>Endopterygota</taxon>
        <taxon>Lepidoptera</taxon>
        <taxon>Glossata</taxon>
        <taxon>Ditrysia</taxon>
        <taxon>Pyraloidea</taxon>
        <taxon>Crambidae</taxon>
        <taxon>Pyraustinae</taxon>
        <taxon>Loxostege</taxon>
    </lineage>
</organism>
<dbReference type="PANTHER" id="PTHR48462">
    <property type="entry name" value="PROTEIN, PUTATIVE-RELATED"/>
    <property type="match status" value="1"/>
</dbReference>
<evidence type="ECO:0000313" key="3">
    <source>
        <dbReference type="EMBL" id="KAL0852553.1"/>
    </source>
</evidence>
<comment type="caution">
    <text evidence="3">The sequence shown here is derived from an EMBL/GenBank/DDBJ whole genome shotgun (WGS) entry which is preliminary data.</text>
</comment>
<accession>A0ABR3GYZ3</accession>
<dbReference type="EMBL" id="JBEUOH010000064">
    <property type="protein sequence ID" value="KAL0852553.1"/>
    <property type="molecule type" value="Genomic_DNA"/>
</dbReference>
<dbReference type="Pfam" id="PF00078">
    <property type="entry name" value="RVT_1"/>
    <property type="match status" value="1"/>
</dbReference>
<feature type="domain" description="Reverse transcriptase" evidence="2">
    <location>
        <begin position="109"/>
        <end position="357"/>
    </location>
</feature>
<proteinExistence type="predicted"/>
<dbReference type="PANTHER" id="PTHR48462:SF1">
    <property type="entry name" value="PROTEIN, PUTATIVE-RELATED"/>
    <property type="match status" value="1"/>
</dbReference>
<evidence type="ECO:0000259" key="2">
    <source>
        <dbReference type="PROSITE" id="PS50878"/>
    </source>
</evidence>